<dbReference type="InterPro" id="IPR006860">
    <property type="entry name" value="FecR"/>
</dbReference>
<protein>
    <submittedName>
        <fullName evidence="4">DUF4974 domain-containing protein</fullName>
    </submittedName>
</protein>
<keyword evidence="5" id="KW-1185">Reference proteome</keyword>
<dbReference type="InterPro" id="IPR012373">
    <property type="entry name" value="Ferrdict_sens_TM"/>
</dbReference>
<dbReference type="Gene3D" id="2.60.120.1440">
    <property type="match status" value="1"/>
</dbReference>
<comment type="caution">
    <text evidence="4">The sequence shown here is derived from an EMBL/GenBank/DDBJ whole genome shotgun (WGS) entry which is preliminary data.</text>
</comment>
<dbReference type="FunFam" id="2.60.120.1440:FF:000001">
    <property type="entry name" value="Putative anti-sigma factor"/>
    <property type="match status" value="1"/>
</dbReference>
<keyword evidence="1" id="KW-0472">Membrane</keyword>
<dbReference type="RefSeq" id="WP_144250713.1">
    <property type="nucleotide sequence ID" value="NZ_VLPK01000007.1"/>
</dbReference>
<dbReference type="Proteomes" id="UP000318733">
    <property type="component" value="Unassembled WGS sequence"/>
</dbReference>
<dbReference type="PIRSF" id="PIRSF018266">
    <property type="entry name" value="FecR"/>
    <property type="match status" value="1"/>
</dbReference>
<accession>A0A556M946</accession>
<name>A0A556M946_9SPHI</name>
<organism evidence="4 5">
    <name type="scientific">Mucilaginibacter corticis</name>
    <dbReference type="NCBI Taxonomy" id="2597670"/>
    <lineage>
        <taxon>Bacteria</taxon>
        <taxon>Pseudomonadati</taxon>
        <taxon>Bacteroidota</taxon>
        <taxon>Sphingobacteriia</taxon>
        <taxon>Sphingobacteriales</taxon>
        <taxon>Sphingobacteriaceae</taxon>
        <taxon>Mucilaginibacter</taxon>
    </lineage>
</organism>
<keyword evidence="1" id="KW-1133">Transmembrane helix</keyword>
<feature type="domain" description="Protein FecR C-terminal" evidence="3">
    <location>
        <begin position="313"/>
        <end position="380"/>
    </location>
</feature>
<dbReference type="OrthoDB" id="1099963at2"/>
<dbReference type="EMBL" id="VLPK01000007">
    <property type="protein sequence ID" value="TSJ36422.1"/>
    <property type="molecule type" value="Genomic_DNA"/>
</dbReference>
<evidence type="ECO:0000313" key="5">
    <source>
        <dbReference type="Proteomes" id="UP000318733"/>
    </source>
</evidence>
<dbReference type="AlphaFoldDB" id="A0A556M946"/>
<feature type="domain" description="FecR protein" evidence="2">
    <location>
        <begin position="178"/>
        <end position="273"/>
    </location>
</feature>
<dbReference type="PANTHER" id="PTHR30273:SF2">
    <property type="entry name" value="PROTEIN FECR"/>
    <property type="match status" value="1"/>
</dbReference>
<evidence type="ECO:0000256" key="1">
    <source>
        <dbReference type="SAM" id="Phobius"/>
    </source>
</evidence>
<dbReference type="GO" id="GO:0016989">
    <property type="term" value="F:sigma factor antagonist activity"/>
    <property type="evidence" value="ECO:0007669"/>
    <property type="project" value="TreeGrafter"/>
</dbReference>
<dbReference type="Pfam" id="PF16344">
    <property type="entry name" value="FecR_C"/>
    <property type="match status" value="1"/>
</dbReference>
<dbReference type="InterPro" id="IPR032508">
    <property type="entry name" value="FecR_C"/>
</dbReference>
<feature type="transmembrane region" description="Helical" evidence="1">
    <location>
        <begin position="81"/>
        <end position="103"/>
    </location>
</feature>
<evidence type="ECO:0000313" key="4">
    <source>
        <dbReference type="EMBL" id="TSJ36422.1"/>
    </source>
</evidence>
<keyword evidence="1" id="KW-0812">Transmembrane</keyword>
<gene>
    <name evidence="4" type="ORF">FO440_23255</name>
</gene>
<sequence>MANARLKDLFDRSVAKKLSAAEKEELLELMGAEENEEQVKALFQYSWNNFTPANPVFRKAKSEELLHRLEQRIKPVKIIRLWPKIVAAASILVLFSAGGYFIYHKSTSVTNSEAAAVNIGPGKNKAILILANGRQIILSAAGSGNIARQGNMTISKVAAGAIAYNGAGAGKDTPAYNTIVTPRGGQYRLTLADGTMVWLNALSSLKYPANFTGRDRTVELSGEGYFEVAHNKAMPFRVKTPGQIVEVLGTHFDINAYQNESATKTTLLAGSVKITHDQTEKLLAPGEQASVNARSFDIVKKNTEEAVAWKNGYFRFIDTPLPIILRQFERWYNITVVYDGPVSDQYFSGKITRSADLSRVLKILEQGGIRYELKDRQLTILSADK</sequence>
<dbReference type="Pfam" id="PF04773">
    <property type="entry name" value="FecR"/>
    <property type="match status" value="1"/>
</dbReference>
<proteinExistence type="predicted"/>
<reference evidence="4 5" key="1">
    <citation type="submission" date="2019-07" db="EMBL/GenBank/DDBJ databases">
        <authorList>
            <person name="Huq M.A."/>
        </authorList>
    </citation>
    <scope>NUCLEOTIDE SEQUENCE [LARGE SCALE GENOMIC DNA]</scope>
    <source>
        <strain evidence="4 5">MAH-19</strain>
    </source>
</reference>
<evidence type="ECO:0000259" key="3">
    <source>
        <dbReference type="Pfam" id="PF16344"/>
    </source>
</evidence>
<evidence type="ECO:0000259" key="2">
    <source>
        <dbReference type="Pfam" id="PF04773"/>
    </source>
</evidence>
<dbReference type="PANTHER" id="PTHR30273">
    <property type="entry name" value="PERIPLASMIC SIGNAL SENSOR AND SIGMA FACTOR ACTIVATOR FECR-RELATED"/>
    <property type="match status" value="1"/>
</dbReference>
<dbReference type="Gene3D" id="3.55.50.30">
    <property type="match status" value="1"/>
</dbReference>